<dbReference type="PANTHER" id="PTHR31221">
    <property type="entry name" value="WRKY TRANSCRIPTION FACTOR PROTEIN 1-RELATED"/>
    <property type="match status" value="1"/>
</dbReference>
<evidence type="ECO:0000256" key="1">
    <source>
        <dbReference type="ARBA" id="ARBA00004123"/>
    </source>
</evidence>
<dbReference type="InterPro" id="IPR036576">
    <property type="entry name" value="WRKY_dom_sf"/>
</dbReference>
<evidence type="ECO:0000313" key="10">
    <source>
        <dbReference type="RefSeq" id="XP_021839037.1"/>
    </source>
</evidence>
<dbReference type="AlphaFoldDB" id="A0A9R0HXS8"/>
<dbReference type="GO" id="GO:0005634">
    <property type="term" value="C:nucleus"/>
    <property type="evidence" value="ECO:0000318"/>
    <property type="project" value="GO_Central"/>
</dbReference>
<feature type="region of interest" description="Disordered" evidence="7">
    <location>
        <begin position="286"/>
        <end position="389"/>
    </location>
</feature>
<reference evidence="9" key="1">
    <citation type="journal article" date="2021" name="Nat. Commun.">
        <title>Genomic analyses provide insights into spinach domestication and the genetic basis of agronomic traits.</title>
        <authorList>
            <person name="Cai X."/>
            <person name="Sun X."/>
            <person name="Xu C."/>
            <person name="Sun H."/>
            <person name="Wang X."/>
            <person name="Ge C."/>
            <person name="Zhang Z."/>
            <person name="Wang Q."/>
            <person name="Fei Z."/>
            <person name="Jiao C."/>
            <person name="Wang Q."/>
        </authorList>
    </citation>
    <scope>NUCLEOTIDE SEQUENCE [LARGE SCALE GENOMIC DNA]</scope>
    <source>
        <strain evidence="9">cv. Varoflay</strain>
    </source>
</reference>
<evidence type="ECO:0000256" key="3">
    <source>
        <dbReference type="ARBA" id="ARBA00023015"/>
    </source>
</evidence>
<dbReference type="GO" id="GO:0006355">
    <property type="term" value="P:regulation of DNA-templated transcription"/>
    <property type="evidence" value="ECO:0000318"/>
    <property type="project" value="GO_Central"/>
</dbReference>
<dbReference type="PANTHER" id="PTHR31221:SF130">
    <property type="entry name" value="WRKY TRANSCRIPTION FACTOR 3-RELATED"/>
    <property type="match status" value="1"/>
</dbReference>
<keyword evidence="5" id="KW-0804">Transcription</keyword>
<dbReference type="SMART" id="SM00774">
    <property type="entry name" value="WRKY"/>
    <property type="match status" value="2"/>
</dbReference>
<keyword evidence="6" id="KW-0539">Nucleus</keyword>
<dbReference type="PROSITE" id="PS50811">
    <property type="entry name" value="WRKY"/>
    <property type="match status" value="2"/>
</dbReference>
<keyword evidence="2" id="KW-0677">Repeat</keyword>
<accession>A0A9R0HXS8</accession>
<keyword evidence="4" id="KW-0238">DNA-binding</keyword>
<keyword evidence="3" id="KW-0805">Transcription regulation</keyword>
<feature type="region of interest" description="Disordered" evidence="7">
    <location>
        <begin position="1"/>
        <end position="29"/>
    </location>
</feature>
<dbReference type="InterPro" id="IPR044810">
    <property type="entry name" value="WRKY_plant"/>
</dbReference>
<evidence type="ECO:0000256" key="5">
    <source>
        <dbReference type="ARBA" id="ARBA00023163"/>
    </source>
</evidence>
<evidence type="ECO:0000256" key="2">
    <source>
        <dbReference type="ARBA" id="ARBA00022737"/>
    </source>
</evidence>
<dbReference type="Pfam" id="PF03106">
    <property type="entry name" value="WRKY"/>
    <property type="match status" value="2"/>
</dbReference>
<dbReference type="InterPro" id="IPR003657">
    <property type="entry name" value="WRKY_dom"/>
</dbReference>
<evidence type="ECO:0000256" key="6">
    <source>
        <dbReference type="ARBA" id="ARBA00023242"/>
    </source>
</evidence>
<feature type="compositionally biased region" description="Basic and acidic residues" evidence="7">
    <location>
        <begin position="372"/>
        <end position="382"/>
    </location>
</feature>
<name>A0A9R0HXS8_SPIOL</name>
<feature type="domain" description="WRKY" evidence="8">
    <location>
        <begin position="403"/>
        <end position="468"/>
    </location>
</feature>
<reference evidence="10" key="2">
    <citation type="submission" date="2025-08" db="UniProtKB">
        <authorList>
            <consortium name="RefSeq"/>
        </authorList>
    </citation>
    <scope>IDENTIFICATION</scope>
    <source>
        <tissue evidence="10">Leaf</tissue>
    </source>
</reference>
<sequence>MAENDATPSVKPPPPPKPPSSSSSLQRPTITLPSRAGIESLFSGSGFGLSPGPMTLVSSFFSENDPDSDCRSFSQLLAGAIASPRPPSEPDLVRFKENRPASLVISPPPTSQQQQGGGGGGGGGFFMLSPGLSPATLLDSPGLFPGQGPFGMSHQQALAQVTAQAQANLQMQGGFQSSLALVPSTSDPFPGFSSEMSMEHNILSSAPDSREIKEAAQVSGSDQRSQFSSIIADKPADDGYNWRKYGQKQVKGSEYPRSYYKCTHAACPVKKKVERSLDGQVTEIIYKGQHNHQPPQKRSKDSGILNENPGTQGNPDSAMQPQANNTSETMAYSLSKRDQESSQATTEHLSSDEEEVGNAGAREARGDEDEPDAKRRITEVRVTEQTASHRTVTEPRIIVQTTSEVDLLDDGYRWRKYGQKVVKGNPYPRSYYKCTYAGCNVRKHVERAASDPKAVITTYEGKHDHDVPAARMSSHNTANNNSSQMRPHNNNSYVGKTDFTNTHQQPVALLRLKEERIT</sequence>
<keyword evidence="9" id="KW-1185">Reference proteome</keyword>
<dbReference type="Gene3D" id="2.20.25.80">
    <property type="entry name" value="WRKY domain"/>
    <property type="match status" value="2"/>
</dbReference>
<protein>
    <submittedName>
        <fullName evidence="10">Probable WRKY transcription factor 3</fullName>
    </submittedName>
</protein>
<evidence type="ECO:0000259" key="8">
    <source>
        <dbReference type="PROSITE" id="PS50811"/>
    </source>
</evidence>
<dbReference type="OrthoDB" id="2021103at2759"/>
<feature type="domain" description="WRKY" evidence="8">
    <location>
        <begin position="231"/>
        <end position="295"/>
    </location>
</feature>
<dbReference type="GO" id="GO:0003700">
    <property type="term" value="F:DNA-binding transcription factor activity"/>
    <property type="evidence" value="ECO:0000318"/>
    <property type="project" value="GO_Central"/>
</dbReference>
<feature type="compositionally biased region" description="Gly residues" evidence="7">
    <location>
        <begin position="115"/>
        <end position="124"/>
    </location>
</feature>
<dbReference type="FunFam" id="2.20.25.80:FF:000006">
    <property type="entry name" value="WRKY transcription factor"/>
    <property type="match status" value="1"/>
</dbReference>
<dbReference type="FunFam" id="2.20.25.80:FF:000001">
    <property type="entry name" value="WRKY transcription factor 33"/>
    <property type="match status" value="1"/>
</dbReference>
<evidence type="ECO:0000313" key="9">
    <source>
        <dbReference type="Proteomes" id="UP000813463"/>
    </source>
</evidence>
<dbReference type="GO" id="GO:0000976">
    <property type="term" value="F:transcription cis-regulatory region binding"/>
    <property type="evidence" value="ECO:0000318"/>
    <property type="project" value="GO_Central"/>
</dbReference>
<evidence type="ECO:0000256" key="4">
    <source>
        <dbReference type="ARBA" id="ARBA00023125"/>
    </source>
</evidence>
<feature type="region of interest" description="Disordered" evidence="7">
    <location>
        <begin position="104"/>
        <end position="124"/>
    </location>
</feature>
<dbReference type="RefSeq" id="XP_021839037.1">
    <property type="nucleotide sequence ID" value="XM_021983345.2"/>
</dbReference>
<gene>
    <name evidence="10" type="primary">LOC110778785</name>
</gene>
<dbReference type="KEGG" id="soe:110778785"/>
<dbReference type="Proteomes" id="UP000813463">
    <property type="component" value="Chromosome 6"/>
</dbReference>
<feature type="compositionally biased region" description="Pro residues" evidence="7">
    <location>
        <begin position="10"/>
        <end position="19"/>
    </location>
</feature>
<dbReference type="GeneID" id="110778785"/>
<organism evidence="9 10">
    <name type="scientific">Spinacia oleracea</name>
    <name type="common">Spinach</name>
    <dbReference type="NCBI Taxonomy" id="3562"/>
    <lineage>
        <taxon>Eukaryota</taxon>
        <taxon>Viridiplantae</taxon>
        <taxon>Streptophyta</taxon>
        <taxon>Embryophyta</taxon>
        <taxon>Tracheophyta</taxon>
        <taxon>Spermatophyta</taxon>
        <taxon>Magnoliopsida</taxon>
        <taxon>eudicotyledons</taxon>
        <taxon>Gunneridae</taxon>
        <taxon>Pentapetalae</taxon>
        <taxon>Caryophyllales</taxon>
        <taxon>Chenopodiaceae</taxon>
        <taxon>Chenopodioideae</taxon>
        <taxon>Anserineae</taxon>
        <taxon>Spinacia</taxon>
    </lineage>
</organism>
<proteinExistence type="predicted"/>
<comment type="subcellular location">
    <subcellularLocation>
        <location evidence="1">Nucleus</location>
    </subcellularLocation>
</comment>
<dbReference type="SUPFAM" id="SSF118290">
    <property type="entry name" value="WRKY DNA-binding domain"/>
    <property type="match status" value="2"/>
</dbReference>
<feature type="compositionally biased region" description="Polar residues" evidence="7">
    <location>
        <begin position="308"/>
        <end position="332"/>
    </location>
</feature>
<evidence type="ECO:0000256" key="7">
    <source>
        <dbReference type="SAM" id="MobiDB-lite"/>
    </source>
</evidence>